<reference evidence="4" key="1">
    <citation type="journal article" date="2019" name="Int. J. Syst. Evol. Microbiol.">
        <title>The Global Catalogue of Microorganisms (GCM) 10K type strain sequencing project: providing services to taxonomists for standard genome sequencing and annotation.</title>
        <authorList>
            <consortium name="The Broad Institute Genomics Platform"/>
            <consortium name="The Broad Institute Genome Sequencing Center for Infectious Disease"/>
            <person name="Wu L."/>
            <person name="Ma J."/>
        </authorList>
    </citation>
    <scope>NUCLEOTIDE SEQUENCE [LARGE SCALE GENOMIC DNA]</scope>
    <source>
        <strain evidence="4">CGMCC 1.12477</strain>
    </source>
</reference>
<dbReference type="EMBL" id="JBHUGD010000003">
    <property type="protein sequence ID" value="MFD1946898.1"/>
    <property type="molecule type" value="Genomic_DNA"/>
</dbReference>
<name>A0ABW4TN63_9ACTN</name>
<evidence type="ECO:0000313" key="4">
    <source>
        <dbReference type="Proteomes" id="UP001597351"/>
    </source>
</evidence>
<evidence type="ECO:0000313" key="3">
    <source>
        <dbReference type="EMBL" id="MFD1946898.1"/>
    </source>
</evidence>
<protein>
    <submittedName>
        <fullName evidence="3">DUF1707 domain-containing protein</fullName>
    </submittedName>
</protein>
<keyword evidence="1" id="KW-0472">Membrane</keyword>
<dbReference type="RefSeq" id="WP_343917485.1">
    <property type="nucleotide sequence ID" value="NZ_BAAAJT010000002.1"/>
</dbReference>
<dbReference type="PANTHER" id="PTHR40763">
    <property type="entry name" value="MEMBRANE PROTEIN-RELATED"/>
    <property type="match status" value="1"/>
</dbReference>
<feature type="domain" description="DUF1707" evidence="2">
    <location>
        <begin position="5"/>
        <end position="57"/>
    </location>
</feature>
<sequence length="128" mass="14182">MSPEIRIGDAEREQAQTDLGEHYAAGRLDHDEYTQRLDQVWAARTRSELDPVFRDLPGGHQVAWSTAAQRGRPVGPTRRPSARVPLPLLVLLVVLGVVAVVTHLPIVLIGLGVWFFFLRGGGHCRSRT</sequence>
<dbReference type="Pfam" id="PF08044">
    <property type="entry name" value="DUF1707"/>
    <property type="match status" value="1"/>
</dbReference>
<comment type="caution">
    <text evidence="3">The sequence shown here is derived from an EMBL/GenBank/DDBJ whole genome shotgun (WGS) entry which is preliminary data.</text>
</comment>
<accession>A0ABW4TN63</accession>
<evidence type="ECO:0000256" key="1">
    <source>
        <dbReference type="SAM" id="Phobius"/>
    </source>
</evidence>
<keyword evidence="4" id="KW-1185">Reference proteome</keyword>
<feature type="transmembrane region" description="Helical" evidence="1">
    <location>
        <begin position="88"/>
        <end position="117"/>
    </location>
</feature>
<dbReference type="PANTHER" id="PTHR40763:SF5">
    <property type="entry name" value="MEMBRANE PROTEIN"/>
    <property type="match status" value="1"/>
</dbReference>
<proteinExistence type="predicted"/>
<dbReference type="InterPro" id="IPR012551">
    <property type="entry name" value="DUF1707_SHOCT-like"/>
</dbReference>
<gene>
    <name evidence="3" type="ORF">ACFSDE_08840</name>
</gene>
<evidence type="ECO:0000259" key="2">
    <source>
        <dbReference type="Pfam" id="PF08044"/>
    </source>
</evidence>
<keyword evidence="1" id="KW-1133">Transmembrane helix</keyword>
<keyword evidence="1" id="KW-0812">Transmembrane</keyword>
<organism evidence="3 4">
    <name type="scientific">Nocardioides aestuarii</name>
    <dbReference type="NCBI Taxonomy" id="252231"/>
    <lineage>
        <taxon>Bacteria</taxon>
        <taxon>Bacillati</taxon>
        <taxon>Actinomycetota</taxon>
        <taxon>Actinomycetes</taxon>
        <taxon>Propionibacteriales</taxon>
        <taxon>Nocardioidaceae</taxon>
        <taxon>Nocardioides</taxon>
    </lineage>
</organism>
<dbReference type="Proteomes" id="UP001597351">
    <property type="component" value="Unassembled WGS sequence"/>
</dbReference>